<dbReference type="GO" id="GO:0008239">
    <property type="term" value="F:dipeptidyl-peptidase activity"/>
    <property type="evidence" value="ECO:0007669"/>
    <property type="project" value="InterPro"/>
</dbReference>
<dbReference type="AlphaFoldDB" id="A0AAW8AR51"/>
<dbReference type="Pfam" id="PF09168">
    <property type="entry name" value="PepX_N"/>
    <property type="match status" value="1"/>
</dbReference>
<evidence type="ECO:0000313" key="2">
    <source>
        <dbReference type="EMBL" id="MDP0971709.1"/>
    </source>
</evidence>
<sequence length="81" mass="9422">VEMTTETIISAFYYLLCSRRKSGMILVEHWVSEGLLPLDNHYHFFNDKSLATFDSSLLEREVVWVESPVDTEQKGKNDLIK</sequence>
<dbReference type="InterPro" id="IPR015251">
    <property type="entry name" value="PepX_N_dom"/>
</dbReference>
<gene>
    <name evidence="2" type="ORF">Q6294_32730</name>
</gene>
<evidence type="ECO:0000313" key="3">
    <source>
        <dbReference type="Proteomes" id="UP001244490"/>
    </source>
</evidence>
<dbReference type="EMBL" id="JAUUIA010001117">
    <property type="protein sequence ID" value="MDP0971709.1"/>
    <property type="molecule type" value="Genomic_DNA"/>
</dbReference>
<accession>A0AAW8AR51</accession>
<protein>
    <recommendedName>
        <fullName evidence="1">X-Prolyl dipeptidyl aminopeptidase PepX N-terminal domain-containing protein</fullName>
    </recommendedName>
</protein>
<reference evidence="2" key="1">
    <citation type="submission" date="2023-07" db="EMBL/GenBank/DDBJ databases">
        <authorList>
            <person name="Peng Z."/>
        </authorList>
    </citation>
    <scope>NUCLEOTIDE SEQUENCE</scope>
    <source>
        <strain evidence="2">KP219</strain>
    </source>
</reference>
<dbReference type="InterPro" id="IPR008252">
    <property type="entry name" value="Pept_S15_Xpro"/>
</dbReference>
<dbReference type="Proteomes" id="UP001244490">
    <property type="component" value="Unassembled WGS sequence"/>
</dbReference>
<dbReference type="GO" id="GO:0006508">
    <property type="term" value="P:proteolysis"/>
    <property type="evidence" value="ECO:0007669"/>
    <property type="project" value="InterPro"/>
</dbReference>
<organism evidence="2 3">
    <name type="scientific">Klebsiella pneumoniae</name>
    <dbReference type="NCBI Taxonomy" id="573"/>
    <lineage>
        <taxon>Bacteria</taxon>
        <taxon>Pseudomonadati</taxon>
        <taxon>Pseudomonadota</taxon>
        <taxon>Gammaproteobacteria</taxon>
        <taxon>Enterobacterales</taxon>
        <taxon>Enterobacteriaceae</taxon>
        <taxon>Klebsiella/Raoultella group</taxon>
        <taxon>Klebsiella</taxon>
        <taxon>Klebsiella pneumoniae complex</taxon>
    </lineage>
</organism>
<name>A0AAW8AR51_KLEPN</name>
<dbReference type="SUPFAM" id="SSF81761">
    <property type="entry name" value="X-Prolyl dipeptidyl aminopeptidase PepX, N-terminal domain"/>
    <property type="match status" value="1"/>
</dbReference>
<feature type="non-terminal residue" evidence="2">
    <location>
        <position position="81"/>
    </location>
</feature>
<dbReference type="PRINTS" id="PR00923">
    <property type="entry name" value="LACTOPTASE"/>
</dbReference>
<dbReference type="InterPro" id="IPR036313">
    <property type="entry name" value="PepX_N_dom_sf"/>
</dbReference>
<dbReference type="GO" id="GO:0004177">
    <property type="term" value="F:aminopeptidase activity"/>
    <property type="evidence" value="ECO:0007669"/>
    <property type="project" value="InterPro"/>
</dbReference>
<comment type="caution">
    <text evidence="2">The sequence shown here is derived from an EMBL/GenBank/DDBJ whole genome shotgun (WGS) entry which is preliminary data.</text>
</comment>
<evidence type="ECO:0000259" key="1">
    <source>
        <dbReference type="Pfam" id="PF09168"/>
    </source>
</evidence>
<feature type="non-terminal residue" evidence="2">
    <location>
        <position position="1"/>
    </location>
</feature>
<proteinExistence type="predicted"/>
<feature type="domain" description="X-Prolyl dipeptidyl aminopeptidase PepX N-terminal" evidence="1">
    <location>
        <begin position="3"/>
        <end position="35"/>
    </location>
</feature>